<dbReference type="InterPro" id="IPR011659">
    <property type="entry name" value="WD40"/>
</dbReference>
<keyword evidence="1" id="KW-0472">Membrane</keyword>
<dbReference type="HOGENOM" id="CLU_793878_0_0_0"/>
<dbReference type="eggNOG" id="COG0823">
    <property type="taxonomic scope" value="Bacteria"/>
</dbReference>
<organism evidence="2 3">
    <name type="scientific">Chloroflexus aurantiacus (strain ATCC 29366 / DSM 635 / J-10-fl)</name>
    <dbReference type="NCBI Taxonomy" id="324602"/>
    <lineage>
        <taxon>Bacteria</taxon>
        <taxon>Bacillati</taxon>
        <taxon>Chloroflexota</taxon>
        <taxon>Chloroflexia</taxon>
        <taxon>Chloroflexales</taxon>
        <taxon>Chloroflexineae</taxon>
        <taxon>Chloroflexaceae</taxon>
        <taxon>Chloroflexus</taxon>
    </lineage>
</organism>
<reference evidence="3" key="1">
    <citation type="journal article" date="2011" name="BMC Genomics">
        <title>Complete genome sequence of the filamentous anoxygenic phototrophic bacterium Chloroflexus aurantiacus.</title>
        <authorList>
            <person name="Tang K.H."/>
            <person name="Barry K."/>
            <person name="Chertkov O."/>
            <person name="Dalin E."/>
            <person name="Han C.S."/>
            <person name="Hauser L.J."/>
            <person name="Honchak B.M."/>
            <person name="Karbach L.E."/>
            <person name="Land M.L."/>
            <person name="Lapidus A."/>
            <person name="Larimer F.W."/>
            <person name="Mikhailova N."/>
            <person name="Pitluck S."/>
            <person name="Pierson B.K."/>
            <person name="Blankenship R.E."/>
        </authorList>
    </citation>
    <scope>NUCLEOTIDE SEQUENCE [LARGE SCALE GENOMIC DNA]</scope>
    <source>
        <strain evidence="3">ATCC 29366 / DSM 635 / J-10-fl</strain>
    </source>
</reference>
<evidence type="ECO:0000313" key="3">
    <source>
        <dbReference type="Proteomes" id="UP000002008"/>
    </source>
</evidence>
<dbReference type="EnsemblBacteria" id="ABY36354">
    <property type="protein sequence ID" value="ABY36354"/>
    <property type="gene ID" value="Caur_3157"/>
</dbReference>
<dbReference type="KEGG" id="cau:Caur_3157"/>
<dbReference type="Pfam" id="PF00400">
    <property type="entry name" value="WD40"/>
    <property type="match status" value="2"/>
</dbReference>
<dbReference type="InterPro" id="IPR011044">
    <property type="entry name" value="Quino_amine_DH_bsu"/>
</dbReference>
<dbReference type="InterPro" id="IPR015943">
    <property type="entry name" value="WD40/YVTN_repeat-like_dom_sf"/>
</dbReference>
<dbReference type="SMART" id="SM00320">
    <property type="entry name" value="WD40"/>
    <property type="match status" value="5"/>
</dbReference>
<dbReference type="PROSITE" id="PS51257">
    <property type="entry name" value="PROKAR_LIPOPROTEIN"/>
    <property type="match status" value="1"/>
</dbReference>
<dbReference type="Proteomes" id="UP000002008">
    <property type="component" value="Chromosome"/>
</dbReference>
<evidence type="ECO:0000313" key="2">
    <source>
        <dbReference type="EMBL" id="ABY36354.1"/>
    </source>
</evidence>
<dbReference type="PATRIC" id="fig|324602.8.peg.3563"/>
<feature type="transmembrane region" description="Helical" evidence="1">
    <location>
        <begin position="6"/>
        <end position="29"/>
    </location>
</feature>
<dbReference type="RefSeq" id="WP_012259007.1">
    <property type="nucleotide sequence ID" value="NC_010175.1"/>
</dbReference>
<dbReference type="SUPFAM" id="SSF50969">
    <property type="entry name" value="YVTN repeat-like/Quinoprotein amine dehydrogenase"/>
    <property type="match status" value="1"/>
</dbReference>
<dbReference type="Pfam" id="PF07676">
    <property type="entry name" value="PD40"/>
    <property type="match status" value="1"/>
</dbReference>
<dbReference type="AlphaFoldDB" id="A9WHM8"/>
<proteinExistence type="predicted"/>
<gene>
    <name evidence="2" type="ordered locus">Caur_3157</name>
</gene>
<keyword evidence="1" id="KW-1133">Transmembrane helix</keyword>
<dbReference type="Gene3D" id="2.130.10.10">
    <property type="entry name" value="YVTN repeat-like/Quinoprotein amine dehydrogenase"/>
    <property type="match status" value="2"/>
</dbReference>
<accession>A9WHM8</accession>
<keyword evidence="1" id="KW-0812">Transmembrane</keyword>
<dbReference type="PANTHER" id="PTHR19879:SF9">
    <property type="entry name" value="TRANSCRIPTION INITIATION FACTOR TFIID SUBUNIT 5"/>
    <property type="match status" value="1"/>
</dbReference>
<sequence length="349" mass="38997">MRRFLVLIGIVGLACVLIGGLGGFAMFWFRREEQPVIVWELDNINSALFLRNDLLAVADDRQTTFRRFPDNQVLQTLPVGGYLALHPDRTLLAIGSWGTVWLYDPVSGERQATFNCWPRGEHVYPMSLAFSPDGSILAVSEFHHSRGQEVQLWDVMNQRQIDSILLADPDAATIIALAFSPDGKHLVVGTDASVWLVDVAQRTVSRQIQPRPSGSIAFSPDGSRLVLGGKFIHVYDTATWQLAYRISFPGEKEERSPQEFIAARKMPVAISPDGRWLATPNRPPPGDSFSFFEPGPPRQTIALRNPADGRRKRILSGSPIRLNILMFSPDGEWLLDVGLSDVRAWRVEN</sequence>
<dbReference type="PANTHER" id="PTHR19879">
    <property type="entry name" value="TRANSCRIPTION INITIATION FACTOR TFIID"/>
    <property type="match status" value="1"/>
</dbReference>
<dbReference type="EMBL" id="CP000909">
    <property type="protein sequence ID" value="ABY36354.1"/>
    <property type="molecule type" value="Genomic_DNA"/>
</dbReference>
<dbReference type="STRING" id="324602.Caur_3157"/>
<dbReference type="InParanoid" id="A9WHM8"/>
<keyword evidence="3" id="KW-1185">Reference proteome</keyword>
<name>A9WHM8_CHLAA</name>
<dbReference type="InterPro" id="IPR001680">
    <property type="entry name" value="WD40_rpt"/>
</dbReference>
<protein>
    <submittedName>
        <fullName evidence="2">WD-40 repeat protein</fullName>
    </submittedName>
</protein>
<evidence type="ECO:0000256" key="1">
    <source>
        <dbReference type="SAM" id="Phobius"/>
    </source>
</evidence>